<dbReference type="SUPFAM" id="SSF82714">
    <property type="entry name" value="Multidrug efflux transporter AcrB TolC docking domain, DN and DC subdomains"/>
    <property type="match status" value="2"/>
</dbReference>
<dbReference type="Proteomes" id="UP000254835">
    <property type="component" value="Unassembled WGS sequence"/>
</dbReference>
<organism evidence="10 11">
    <name type="scientific">Yersinia frederiksenii</name>
    <dbReference type="NCBI Taxonomy" id="29484"/>
    <lineage>
        <taxon>Bacteria</taxon>
        <taxon>Pseudomonadati</taxon>
        <taxon>Pseudomonadota</taxon>
        <taxon>Gammaproteobacteria</taxon>
        <taxon>Enterobacterales</taxon>
        <taxon>Yersiniaceae</taxon>
        <taxon>Yersinia</taxon>
    </lineage>
</organism>
<dbReference type="GO" id="GO:0042910">
    <property type="term" value="F:xenobiotic transmembrane transporter activity"/>
    <property type="evidence" value="ECO:0007669"/>
    <property type="project" value="TreeGrafter"/>
</dbReference>
<dbReference type="FunFam" id="1.20.1640.10:FF:000001">
    <property type="entry name" value="Efflux pump membrane transporter"/>
    <property type="match status" value="1"/>
</dbReference>
<dbReference type="PANTHER" id="PTHR32063">
    <property type="match status" value="1"/>
</dbReference>
<feature type="transmembrane region" description="Helical" evidence="9">
    <location>
        <begin position="340"/>
        <end position="359"/>
    </location>
</feature>
<evidence type="ECO:0000313" key="10">
    <source>
        <dbReference type="EMBL" id="SUP76518.1"/>
    </source>
</evidence>
<dbReference type="FunFam" id="3.30.2090.10:FF:000001">
    <property type="entry name" value="Efflux pump membrane transporter"/>
    <property type="match status" value="1"/>
</dbReference>
<feature type="transmembrane region" description="Helical" evidence="9">
    <location>
        <begin position="538"/>
        <end position="556"/>
    </location>
</feature>
<dbReference type="NCBIfam" id="NF007842">
    <property type="entry name" value="PRK10555.1"/>
    <property type="match status" value="1"/>
</dbReference>
<feature type="transmembrane region" description="Helical" evidence="9">
    <location>
        <begin position="1008"/>
        <end position="1026"/>
    </location>
</feature>
<keyword evidence="3 9" id="KW-0813">Transport</keyword>
<dbReference type="FunFam" id="3.30.70.1430:FF:000001">
    <property type="entry name" value="Efflux pump membrane transporter"/>
    <property type="match status" value="1"/>
</dbReference>
<dbReference type="NCBIfam" id="NF000282">
    <property type="entry name" value="RND_permease_1"/>
    <property type="match status" value="1"/>
</dbReference>
<dbReference type="InterPro" id="IPR004764">
    <property type="entry name" value="MdtF-like"/>
</dbReference>
<dbReference type="SUPFAM" id="SSF82866">
    <property type="entry name" value="Multidrug efflux transporter AcrB transmembrane domain"/>
    <property type="match status" value="2"/>
</dbReference>
<comment type="caution">
    <text evidence="9">Lacks conserved residue(s) required for the propagation of feature annotation.</text>
</comment>
<dbReference type="GO" id="GO:0015562">
    <property type="term" value="F:efflux transmembrane transporter activity"/>
    <property type="evidence" value="ECO:0007669"/>
    <property type="project" value="InterPro"/>
</dbReference>
<feature type="transmembrane region" description="Helical" evidence="9">
    <location>
        <begin position="437"/>
        <end position="458"/>
    </location>
</feature>
<feature type="transmembrane region" description="Helical" evidence="9">
    <location>
        <begin position="897"/>
        <end position="917"/>
    </location>
</feature>
<comment type="subcellular location">
    <subcellularLocation>
        <location evidence="1 9">Cell inner membrane</location>
        <topology evidence="1 9">Multi-pass membrane protein</topology>
    </subcellularLocation>
</comment>
<dbReference type="OrthoDB" id="9757904at2"/>
<dbReference type="FunFam" id="3.30.2090.10:FF:000002">
    <property type="entry name" value="Efflux pump membrane transporter"/>
    <property type="match status" value="1"/>
</dbReference>
<dbReference type="FunFam" id="1.20.1640.10:FF:000002">
    <property type="entry name" value="Efflux pump membrane transporter"/>
    <property type="match status" value="1"/>
</dbReference>
<dbReference type="PANTHER" id="PTHR32063:SF32">
    <property type="entry name" value="AMINOGLYCOSIDE EFFLUX PUMP-RELATED"/>
    <property type="match status" value="1"/>
</dbReference>
<feature type="transmembrane region" description="Helical" evidence="9">
    <location>
        <begin position="366"/>
        <end position="390"/>
    </location>
</feature>
<keyword evidence="5 9" id="KW-0997">Cell inner membrane</keyword>
<evidence type="ECO:0000256" key="3">
    <source>
        <dbReference type="ARBA" id="ARBA00022448"/>
    </source>
</evidence>
<dbReference type="AlphaFoldDB" id="A0A380PSL2"/>
<protein>
    <recommendedName>
        <fullName evidence="9">Efflux pump membrane transporter</fullName>
    </recommendedName>
</protein>
<feature type="transmembrane region" description="Helical" evidence="9">
    <location>
        <begin position="923"/>
        <end position="948"/>
    </location>
</feature>
<reference evidence="10 11" key="1">
    <citation type="submission" date="2018-06" db="EMBL/GenBank/DDBJ databases">
        <authorList>
            <consortium name="Pathogen Informatics"/>
            <person name="Doyle S."/>
        </authorList>
    </citation>
    <scope>NUCLEOTIDE SEQUENCE [LARGE SCALE GENOMIC DNA]</scope>
    <source>
        <strain evidence="10 11">NCTC11470</strain>
    </source>
</reference>
<dbReference type="Gene3D" id="3.30.70.1440">
    <property type="entry name" value="Multidrug efflux transporter AcrB pore domain"/>
    <property type="match status" value="1"/>
</dbReference>
<sequence>MANFFIDRPIFAWVLAIILCLTGALAISTLPVEQYPNLAPPNVRISASYPGASAQTLENTVTQVIEQSMTGLDNLLYMSSQSSSAGTASITLTFQAGTNPNEAMQQVQNQLQSAIKKLPQDVQQQGVSVSKSGDNTLMMVAFVSTDGSMDKQDIADYVASNLQDPLSRIEGVGSIDAFGSQYAMRIWLDPNKLNNYQLTTQNVVAAIQSQNSQIAVGQLGGTPSVDNQALNATINAQAQLQTPEQFREITLRVNQDGSLVTLGDVAKIEMGAEKYDYLSRFNGQAASGMSIKLASGANELQTDKLVKARIAELSPFFPHGLEAKIAYETTPFVKASIKDVVKTLLEAILLVFLVMYLFLQNFRATLIPTIAVPVVLLGTFAILSVFGFSINTLTMFAIVLAIGLLVDDAIVVVENVERVMSEEGLDPREATRKSMGQIQGALVGIALVLSAVFIPMAFFGGTTGAIYRQFSITIVSAMVLSVLVALILTPALCATMLKPIKQGHHHAKRGFFGWFNRTFDSSARRYERGVAHVLHRSLRYILLYLLLLGGLALLFLKLPTSFLPLEDRGVFMAQVQLPVGSTQQQTLKVVEKVENYFLTEEKNNVLSVFATVGSGPGGNGQNVARLFIRLADWDLRKSSDDSSFAIIERATKVFNKIAEARVSVSSPPAISGLGGSSGFDMELQDHGGLGHDKLMAARDQLLQLASQDPALTRVRHNGLDDSPQLQIDIDQRKAQALGVSLDDINSTLKTAWGSTYVNDFVDRGRVKKVYVQSEATARMLPEDVNKWYVNNSSGGMVPFSAFSTTRWEYGSPRLERYNGYSALEIVGEAAPGVSTGTAMNVMEDLVKQLPNGFGLEWTGMSYQERLSGSQAPALYAISLLVVFLCLAALYESWSIPFSVMLVVPLGVIGAVAATWMRGLENDVYFQVGLLTIIGLSAKNAILIVEFASELNNKGKDLVEATLEASRQRLRPILMTSLAFIFGVLPMAISQGAGSGSQHAVGTGVMGGMISATVLAIFFVPLFFVLVRRRFPSKPPRAKEQKQTDNSTH</sequence>
<evidence type="ECO:0000256" key="1">
    <source>
        <dbReference type="ARBA" id="ARBA00004429"/>
    </source>
</evidence>
<evidence type="ECO:0000256" key="6">
    <source>
        <dbReference type="ARBA" id="ARBA00022692"/>
    </source>
</evidence>
<accession>A0A380PSL2</accession>
<dbReference type="Pfam" id="PF00873">
    <property type="entry name" value="ACR_tran"/>
    <property type="match status" value="1"/>
</dbReference>
<evidence type="ECO:0000256" key="9">
    <source>
        <dbReference type="RuleBase" id="RU364070"/>
    </source>
</evidence>
<evidence type="ECO:0000256" key="2">
    <source>
        <dbReference type="ARBA" id="ARBA00010942"/>
    </source>
</evidence>
<keyword evidence="4" id="KW-1003">Cell membrane</keyword>
<dbReference type="Gene3D" id="3.30.2090.10">
    <property type="entry name" value="Multidrug efflux transporter AcrB TolC docking domain, DN and DC subdomains"/>
    <property type="match status" value="2"/>
</dbReference>
<dbReference type="InterPro" id="IPR001036">
    <property type="entry name" value="Acrflvin-R"/>
</dbReference>
<evidence type="ECO:0000256" key="4">
    <source>
        <dbReference type="ARBA" id="ARBA00022475"/>
    </source>
</evidence>
<dbReference type="GO" id="GO:0005886">
    <property type="term" value="C:plasma membrane"/>
    <property type="evidence" value="ECO:0007669"/>
    <property type="project" value="UniProtKB-SubCell"/>
</dbReference>
<dbReference type="NCBIfam" id="TIGR00915">
    <property type="entry name" value="2A0602"/>
    <property type="match status" value="1"/>
</dbReference>
<feature type="transmembrane region" description="Helical" evidence="9">
    <location>
        <begin position="470"/>
        <end position="497"/>
    </location>
</feature>
<comment type="similarity">
    <text evidence="2 9">Belongs to the resistance-nodulation-cell division (RND) (TC 2.A.6) family.</text>
</comment>
<dbReference type="EMBL" id="UHJA01000001">
    <property type="protein sequence ID" value="SUP76518.1"/>
    <property type="molecule type" value="Genomic_DNA"/>
</dbReference>
<gene>
    <name evidence="10" type="primary">acrD</name>
    <name evidence="10" type="ORF">NCTC11470_01555</name>
</gene>
<dbReference type="InterPro" id="IPR027463">
    <property type="entry name" value="AcrB_DN_DC_subdom"/>
</dbReference>
<name>A0A380PSL2_YERFR</name>
<evidence type="ECO:0000256" key="7">
    <source>
        <dbReference type="ARBA" id="ARBA00022989"/>
    </source>
</evidence>
<evidence type="ECO:0000256" key="5">
    <source>
        <dbReference type="ARBA" id="ARBA00022519"/>
    </source>
</evidence>
<proteinExistence type="inferred from homology"/>
<dbReference type="GO" id="GO:0009636">
    <property type="term" value="P:response to toxic substance"/>
    <property type="evidence" value="ECO:0007669"/>
    <property type="project" value="UniProtKB-ARBA"/>
</dbReference>
<dbReference type="RefSeq" id="WP_004707754.1">
    <property type="nucleotide sequence ID" value="NZ_CP023964.1"/>
</dbReference>
<keyword evidence="7 9" id="KW-1133">Transmembrane helix</keyword>
<dbReference type="FunFam" id="3.30.70.1430:FF:000002">
    <property type="entry name" value="Efflux pump membrane transporter"/>
    <property type="match status" value="1"/>
</dbReference>
<dbReference type="GeneID" id="57906784"/>
<feature type="transmembrane region" description="Helical" evidence="9">
    <location>
        <begin position="969"/>
        <end position="988"/>
    </location>
</feature>
<keyword evidence="6 9" id="KW-0812">Transmembrane</keyword>
<dbReference type="Gene3D" id="3.30.70.1430">
    <property type="entry name" value="Multidrug efflux transporter AcrB pore domain"/>
    <property type="match status" value="2"/>
</dbReference>
<dbReference type="Gene3D" id="1.20.1640.10">
    <property type="entry name" value="Multidrug efflux transporter AcrB transmembrane domain"/>
    <property type="match status" value="2"/>
</dbReference>
<feature type="transmembrane region" description="Helical" evidence="9">
    <location>
        <begin position="873"/>
        <end position="890"/>
    </location>
</feature>
<evidence type="ECO:0000313" key="11">
    <source>
        <dbReference type="Proteomes" id="UP000254835"/>
    </source>
</evidence>
<keyword evidence="8 9" id="KW-0472">Membrane</keyword>
<dbReference type="PRINTS" id="PR00702">
    <property type="entry name" value="ACRIFLAVINRP"/>
</dbReference>
<dbReference type="SUPFAM" id="SSF82693">
    <property type="entry name" value="Multidrug efflux transporter AcrB pore domain, PN1, PN2, PC1 and PC2 subdomains"/>
    <property type="match status" value="3"/>
</dbReference>
<dbReference type="Gene3D" id="3.30.70.1320">
    <property type="entry name" value="Multidrug efflux transporter AcrB pore domain like"/>
    <property type="match status" value="1"/>
</dbReference>
<evidence type="ECO:0000256" key="8">
    <source>
        <dbReference type="ARBA" id="ARBA00023136"/>
    </source>
</evidence>